<dbReference type="GO" id="GO:0032259">
    <property type="term" value="P:methylation"/>
    <property type="evidence" value="ECO:0007669"/>
    <property type="project" value="UniProtKB-KW"/>
</dbReference>
<comment type="catalytic activity">
    <reaction evidence="8">
        <text>a 6-O-methyl-2'-deoxyguanosine in DNA + L-cysteinyl-[protein] = S-methyl-L-cysteinyl-[protein] + a 2'-deoxyguanosine in DNA</text>
        <dbReference type="Rhea" id="RHEA:24000"/>
        <dbReference type="Rhea" id="RHEA-COMP:10131"/>
        <dbReference type="Rhea" id="RHEA-COMP:10132"/>
        <dbReference type="Rhea" id="RHEA-COMP:11367"/>
        <dbReference type="Rhea" id="RHEA-COMP:11368"/>
        <dbReference type="ChEBI" id="CHEBI:29950"/>
        <dbReference type="ChEBI" id="CHEBI:82612"/>
        <dbReference type="ChEBI" id="CHEBI:85445"/>
        <dbReference type="ChEBI" id="CHEBI:85448"/>
        <dbReference type="EC" id="2.1.1.63"/>
    </reaction>
</comment>
<dbReference type="PANTHER" id="PTHR10815">
    <property type="entry name" value="METHYLATED-DNA--PROTEIN-CYSTEINE METHYLTRANSFERASE"/>
    <property type="match status" value="1"/>
</dbReference>
<reference evidence="10" key="1">
    <citation type="submission" date="2020-06" db="EMBL/GenBank/DDBJ databases">
        <title>Unique genomic features of the anaerobic methanotrophic archaea.</title>
        <authorList>
            <person name="Chadwick G.L."/>
            <person name="Skennerton C.T."/>
            <person name="Laso-Perez R."/>
            <person name="Leu A.O."/>
            <person name="Speth D.R."/>
            <person name="Yu H."/>
            <person name="Morgan-Lang C."/>
            <person name="Hatzenpichler R."/>
            <person name="Goudeau D."/>
            <person name="Malmstrom R."/>
            <person name="Brazelton W.J."/>
            <person name="Woyke T."/>
            <person name="Hallam S.J."/>
            <person name="Tyson G.W."/>
            <person name="Wegener G."/>
            <person name="Boetius A."/>
            <person name="Orphan V."/>
        </authorList>
    </citation>
    <scope>NUCLEOTIDE SEQUENCE</scope>
</reference>
<dbReference type="InterPro" id="IPR036388">
    <property type="entry name" value="WH-like_DNA-bd_sf"/>
</dbReference>
<keyword evidence="4 10" id="KW-0489">Methyltransferase</keyword>
<comment type="similarity">
    <text evidence="2">Belongs to the MGMT family.</text>
</comment>
<dbReference type="EC" id="2.1.1.63" evidence="3"/>
<evidence type="ECO:0000256" key="8">
    <source>
        <dbReference type="ARBA" id="ARBA00049348"/>
    </source>
</evidence>
<evidence type="ECO:0000256" key="7">
    <source>
        <dbReference type="ARBA" id="ARBA00023204"/>
    </source>
</evidence>
<dbReference type="EMBL" id="MT631710">
    <property type="protein sequence ID" value="QNO58010.1"/>
    <property type="molecule type" value="Genomic_DNA"/>
</dbReference>
<accession>A0A7G9ZCM6</accession>
<evidence type="ECO:0000256" key="6">
    <source>
        <dbReference type="ARBA" id="ARBA00022763"/>
    </source>
</evidence>
<evidence type="ECO:0000256" key="1">
    <source>
        <dbReference type="ARBA" id="ARBA00001286"/>
    </source>
</evidence>
<organism evidence="10">
    <name type="scientific">Candidatus Methanophaga sp. ANME-1 ERB7</name>
    <dbReference type="NCBI Taxonomy" id="2759913"/>
    <lineage>
        <taxon>Archaea</taxon>
        <taxon>Methanobacteriati</taxon>
        <taxon>Methanobacteriota</taxon>
        <taxon>Stenosarchaea group</taxon>
        <taxon>Methanomicrobia</taxon>
        <taxon>Candidatus Methanophagales</taxon>
        <taxon>Candidatus Methanophagaceae</taxon>
        <taxon>Candidatus Methanophaga</taxon>
    </lineage>
</organism>
<keyword evidence="6" id="KW-0227">DNA damage</keyword>
<name>A0A7G9ZCM6_9EURY</name>
<proteinExistence type="inferred from homology"/>
<keyword evidence="5 10" id="KW-0808">Transferase</keyword>
<dbReference type="CDD" id="cd06445">
    <property type="entry name" value="ATase"/>
    <property type="match status" value="1"/>
</dbReference>
<dbReference type="FunFam" id="1.10.10.10:FF:000214">
    <property type="entry name" value="Methylated-DNA--protein-cysteine methyltransferase"/>
    <property type="match status" value="1"/>
</dbReference>
<dbReference type="InterPro" id="IPR014048">
    <property type="entry name" value="MethylDNA_cys_MeTrfase_DNA-bd"/>
</dbReference>
<dbReference type="InterPro" id="IPR001497">
    <property type="entry name" value="MethylDNA_cys_MeTrfase_AS"/>
</dbReference>
<dbReference type="Gene3D" id="1.10.10.10">
    <property type="entry name" value="Winged helix-like DNA-binding domain superfamily/Winged helix DNA-binding domain"/>
    <property type="match status" value="1"/>
</dbReference>
<comment type="catalytic activity">
    <reaction evidence="1">
        <text>a 4-O-methyl-thymidine in DNA + L-cysteinyl-[protein] = a thymidine in DNA + S-methyl-L-cysteinyl-[protein]</text>
        <dbReference type="Rhea" id="RHEA:53428"/>
        <dbReference type="Rhea" id="RHEA-COMP:10131"/>
        <dbReference type="Rhea" id="RHEA-COMP:10132"/>
        <dbReference type="Rhea" id="RHEA-COMP:13555"/>
        <dbReference type="Rhea" id="RHEA-COMP:13556"/>
        <dbReference type="ChEBI" id="CHEBI:29950"/>
        <dbReference type="ChEBI" id="CHEBI:82612"/>
        <dbReference type="ChEBI" id="CHEBI:137386"/>
        <dbReference type="ChEBI" id="CHEBI:137387"/>
        <dbReference type="EC" id="2.1.1.63"/>
    </reaction>
</comment>
<evidence type="ECO:0000256" key="4">
    <source>
        <dbReference type="ARBA" id="ARBA00022603"/>
    </source>
</evidence>
<dbReference type="NCBIfam" id="TIGR00589">
    <property type="entry name" value="ogt"/>
    <property type="match status" value="1"/>
</dbReference>
<evidence type="ECO:0000256" key="3">
    <source>
        <dbReference type="ARBA" id="ARBA00011918"/>
    </source>
</evidence>
<dbReference type="SUPFAM" id="SSF46767">
    <property type="entry name" value="Methylated DNA-protein cysteine methyltransferase, C-terminal domain"/>
    <property type="match status" value="1"/>
</dbReference>
<protein>
    <recommendedName>
        <fullName evidence="3">methylated-DNA--[protein]-cysteine S-methyltransferase</fullName>
        <ecNumber evidence="3">2.1.1.63</ecNumber>
    </recommendedName>
</protein>
<dbReference type="GO" id="GO:0006281">
    <property type="term" value="P:DNA repair"/>
    <property type="evidence" value="ECO:0007669"/>
    <property type="project" value="UniProtKB-KW"/>
</dbReference>
<gene>
    <name evidence="10" type="primary">ogt</name>
    <name evidence="10" type="ORF">FKBFPHBB_00011</name>
</gene>
<evidence type="ECO:0000256" key="5">
    <source>
        <dbReference type="ARBA" id="ARBA00022679"/>
    </source>
</evidence>
<evidence type="ECO:0000259" key="9">
    <source>
        <dbReference type="Pfam" id="PF01035"/>
    </source>
</evidence>
<evidence type="ECO:0000313" key="10">
    <source>
        <dbReference type="EMBL" id="QNO58010.1"/>
    </source>
</evidence>
<dbReference type="Pfam" id="PF01035">
    <property type="entry name" value="DNA_binding_1"/>
    <property type="match status" value="1"/>
</dbReference>
<feature type="domain" description="Methylated-DNA-[protein]-cysteine S-methyltransferase DNA binding" evidence="9">
    <location>
        <begin position="4"/>
        <end position="85"/>
    </location>
</feature>
<dbReference type="AlphaFoldDB" id="A0A7G9ZCM6"/>
<keyword evidence="7" id="KW-0234">DNA repair</keyword>
<dbReference type="GO" id="GO:0003908">
    <property type="term" value="F:methylated-DNA-[protein]-cysteine S-methyltransferase activity"/>
    <property type="evidence" value="ECO:0007669"/>
    <property type="project" value="UniProtKB-EC"/>
</dbReference>
<dbReference type="PANTHER" id="PTHR10815:SF13">
    <property type="entry name" value="METHYLATED-DNA--PROTEIN-CYSTEINE METHYLTRANSFERASE"/>
    <property type="match status" value="1"/>
</dbReference>
<dbReference type="PROSITE" id="PS00374">
    <property type="entry name" value="MGMT"/>
    <property type="match status" value="1"/>
</dbReference>
<evidence type="ECO:0000256" key="2">
    <source>
        <dbReference type="ARBA" id="ARBA00008711"/>
    </source>
</evidence>
<sequence length="119" mass="13041">MTVKFQEAVLNRVKQIPKGKVTTYGEIARVITGTVTAARAVGQAVARNQYPIIIPCHRVVRSSGDLGGYSLGLDKKIGLLSAEGIEIIGGKILNFEQVLFLFQEKNKRRKSSCVLIRSL</sequence>
<dbReference type="InterPro" id="IPR036217">
    <property type="entry name" value="MethylDNA_cys_MeTrfase_DNAb"/>
</dbReference>